<reference evidence="1 2" key="1">
    <citation type="journal article" date="2019" name="Commun. Biol.">
        <title>The bagworm genome reveals a unique fibroin gene that provides high tensile strength.</title>
        <authorList>
            <person name="Kono N."/>
            <person name="Nakamura H."/>
            <person name="Ohtoshi R."/>
            <person name="Tomita M."/>
            <person name="Numata K."/>
            <person name="Arakawa K."/>
        </authorList>
    </citation>
    <scope>NUCLEOTIDE SEQUENCE [LARGE SCALE GENOMIC DNA]</scope>
</reference>
<keyword evidence="2" id="KW-1185">Reference proteome</keyword>
<sequence length="123" mass="13924">MFLGVTAIVGRSVEDMVLREARTRRNFACCERPLSLLLGRIGRWSRRETTRSALSLARSRSRARLRRNATMSHAAGGGGGRRAGRDLSEIYGRDNLHSRLMKAKSLIARRRRIAHEAILPPFR</sequence>
<dbReference type="EMBL" id="BGZK01000909">
    <property type="protein sequence ID" value="GBP64791.1"/>
    <property type="molecule type" value="Genomic_DNA"/>
</dbReference>
<comment type="caution">
    <text evidence="1">The sequence shown here is derived from an EMBL/GenBank/DDBJ whole genome shotgun (WGS) entry which is preliminary data.</text>
</comment>
<evidence type="ECO:0000313" key="1">
    <source>
        <dbReference type="EMBL" id="GBP64791.1"/>
    </source>
</evidence>
<accession>A0A4C1XM03</accession>
<dbReference type="AlphaFoldDB" id="A0A4C1XM03"/>
<protein>
    <submittedName>
        <fullName evidence="1">Uncharacterized protein</fullName>
    </submittedName>
</protein>
<gene>
    <name evidence="1" type="ORF">EVAR_31913_1</name>
</gene>
<proteinExistence type="predicted"/>
<name>A0A4C1XM03_EUMVA</name>
<dbReference type="Proteomes" id="UP000299102">
    <property type="component" value="Unassembled WGS sequence"/>
</dbReference>
<evidence type="ECO:0000313" key="2">
    <source>
        <dbReference type="Proteomes" id="UP000299102"/>
    </source>
</evidence>
<organism evidence="1 2">
    <name type="scientific">Eumeta variegata</name>
    <name type="common">Bagworm moth</name>
    <name type="synonym">Eumeta japonica</name>
    <dbReference type="NCBI Taxonomy" id="151549"/>
    <lineage>
        <taxon>Eukaryota</taxon>
        <taxon>Metazoa</taxon>
        <taxon>Ecdysozoa</taxon>
        <taxon>Arthropoda</taxon>
        <taxon>Hexapoda</taxon>
        <taxon>Insecta</taxon>
        <taxon>Pterygota</taxon>
        <taxon>Neoptera</taxon>
        <taxon>Endopterygota</taxon>
        <taxon>Lepidoptera</taxon>
        <taxon>Glossata</taxon>
        <taxon>Ditrysia</taxon>
        <taxon>Tineoidea</taxon>
        <taxon>Psychidae</taxon>
        <taxon>Oiketicinae</taxon>
        <taxon>Eumeta</taxon>
    </lineage>
</organism>